<feature type="repeat" description="ANK" evidence="9">
    <location>
        <begin position="663"/>
        <end position="696"/>
    </location>
</feature>
<evidence type="ECO:0000256" key="7">
    <source>
        <dbReference type="ARBA" id="ARBA00023212"/>
    </source>
</evidence>
<name>A0AAY4AFS2_9TELE</name>
<comment type="subcellular location">
    <subcellularLocation>
        <location evidence="2">Cytoplasm</location>
        <location evidence="2">Cytoskeleton</location>
        <location evidence="2">Microtubule organizing center</location>
        <location evidence="2">Centrosome</location>
    </subcellularLocation>
    <subcellularLocation>
        <location evidence="1">Nucleus</location>
    </subcellularLocation>
</comment>
<feature type="domain" description="TopBP1/SLF1 BRCT" evidence="10">
    <location>
        <begin position="107"/>
        <end position="161"/>
    </location>
</feature>
<keyword evidence="4" id="KW-0677">Repeat</keyword>
<dbReference type="InterPro" id="IPR042479">
    <property type="entry name" value="Slf1"/>
</dbReference>
<evidence type="ECO:0000256" key="8">
    <source>
        <dbReference type="ARBA" id="ARBA00023242"/>
    </source>
</evidence>
<dbReference type="GO" id="GO:2000781">
    <property type="term" value="P:positive regulation of double-strand break repair"/>
    <property type="evidence" value="ECO:0007669"/>
    <property type="project" value="InterPro"/>
</dbReference>
<evidence type="ECO:0000313" key="12">
    <source>
        <dbReference type="Proteomes" id="UP000694580"/>
    </source>
</evidence>
<evidence type="ECO:0000256" key="4">
    <source>
        <dbReference type="ARBA" id="ARBA00022737"/>
    </source>
</evidence>
<dbReference type="GO" id="GO:0005634">
    <property type="term" value="C:nucleus"/>
    <property type="evidence" value="ECO:0007669"/>
    <property type="project" value="UniProtKB-SubCell"/>
</dbReference>
<evidence type="ECO:0000256" key="5">
    <source>
        <dbReference type="ARBA" id="ARBA00022763"/>
    </source>
</evidence>
<dbReference type="SUPFAM" id="SSF48403">
    <property type="entry name" value="Ankyrin repeat"/>
    <property type="match status" value="1"/>
</dbReference>
<proteinExistence type="predicted"/>
<keyword evidence="12" id="KW-1185">Reference proteome</keyword>
<reference evidence="11" key="2">
    <citation type="submission" date="2025-08" db="UniProtKB">
        <authorList>
            <consortium name="Ensembl"/>
        </authorList>
    </citation>
    <scope>IDENTIFICATION</scope>
</reference>
<keyword evidence="7" id="KW-0206">Cytoskeleton</keyword>
<dbReference type="Pfam" id="PF12796">
    <property type="entry name" value="Ank_2"/>
    <property type="match status" value="1"/>
</dbReference>
<dbReference type="PROSITE" id="PS50088">
    <property type="entry name" value="ANK_REPEAT"/>
    <property type="match status" value="3"/>
</dbReference>
<dbReference type="InterPro" id="IPR002110">
    <property type="entry name" value="Ankyrin_rpt"/>
</dbReference>
<dbReference type="Pfam" id="PF23294">
    <property type="entry name" value="BRCT_TopB1_SLF1"/>
    <property type="match status" value="1"/>
</dbReference>
<reference evidence="11" key="3">
    <citation type="submission" date="2025-09" db="UniProtKB">
        <authorList>
            <consortium name="Ensembl"/>
        </authorList>
    </citation>
    <scope>IDENTIFICATION</scope>
</reference>
<reference evidence="11 12" key="1">
    <citation type="submission" date="2020-06" db="EMBL/GenBank/DDBJ databases">
        <authorList>
            <consortium name="Wellcome Sanger Institute Data Sharing"/>
        </authorList>
    </citation>
    <scope>NUCLEOTIDE SEQUENCE [LARGE SCALE GENOMIC DNA]</scope>
</reference>
<evidence type="ECO:0000313" key="11">
    <source>
        <dbReference type="Ensembl" id="ENSDCDP00010007729.1"/>
    </source>
</evidence>
<dbReference type="Gene3D" id="3.40.50.10190">
    <property type="entry name" value="BRCT domain"/>
    <property type="match status" value="2"/>
</dbReference>
<accession>A0AAY4AFS2</accession>
<keyword evidence="6" id="KW-0234">DNA repair</keyword>
<dbReference type="GeneID" id="114787329"/>
<dbReference type="PROSITE" id="PS50297">
    <property type="entry name" value="ANK_REP_REGION"/>
    <property type="match status" value="1"/>
</dbReference>
<dbReference type="GO" id="GO:1990166">
    <property type="term" value="P:protein localization to site of double-strand break"/>
    <property type="evidence" value="ECO:0007669"/>
    <property type="project" value="TreeGrafter"/>
</dbReference>
<dbReference type="GO" id="GO:0005813">
    <property type="term" value="C:centrosome"/>
    <property type="evidence" value="ECO:0007669"/>
    <property type="project" value="UniProtKB-SubCell"/>
</dbReference>
<dbReference type="Gene3D" id="1.25.40.20">
    <property type="entry name" value="Ankyrin repeat-containing domain"/>
    <property type="match status" value="1"/>
</dbReference>
<dbReference type="RefSeq" id="XP_028830885.1">
    <property type="nucleotide sequence ID" value="XM_028975052.1"/>
</dbReference>
<evidence type="ECO:0000256" key="1">
    <source>
        <dbReference type="ARBA" id="ARBA00004123"/>
    </source>
</evidence>
<keyword evidence="9" id="KW-0040">ANK repeat</keyword>
<evidence type="ECO:0000259" key="10">
    <source>
        <dbReference type="Pfam" id="PF23294"/>
    </source>
</evidence>
<evidence type="ECO:0000256" key="3">
    <source>
        <dbReference type="ARBA" id="ARBA00022490"/>
    </source>
</evidence>
<protein>
    <recommendedName>
        <fullName evidence="10">TopBP1/SLF1 BRCT domain-containing protein</fullName>
    </recommendedName>
</protein>
<keyword evidence="8" id="KW-0539">Nucleus</keyword>
<dbReference type="GO" id="GO:0006281">
    <property type="term" value="P:DNA repair"/>
    <property type="evidence" value="ECO:0007669"/>
    <property type="project" value="UniProtKB-KW"/>
</dbReference>
<dbReference type="Proteomes" id="UP000694580">
    <property type="component" value="Chromosome 1"/>
</dbReference>
<dbReference type="PANTHER" id="PTHR46677:SF1">
    <property type="entry name" value="SMC5-SMC6 COMPLEX LOCALIZATION FACTOR PROTEIN 1"/>
    <property type="match status" value="1"/>
</dbReference>
<dbReference type="Ensembl" id="ENSDCDT00010008115.1">
    <property type="protein sequence ID" value="ENSDCDP00010007729.1"/>
    <property type="gene ID" value="ENSDCDG00010003454.1"/>
</dbReference>
<dbReference type="SUPFAM" id="SSF52113">
    <property type="entry name" value="BRCT domain"/>
    <property type="match status" value="1"/>
</dbReference>
<dbReference type="AlphaFoldDB" id="A0AAY4AFS2"/>
<dbReference type="InterPro" id="IPR036770">
    <property type="entry name" value="Ankyrin_rpt-contain_sf"/>
</dbReference>
<sequence>MTFHVLIKTPTLSPSFGFQLMNQDNFQFYDETITHLIVSHILASEKFIAAVAGGKWVVSPEYVEDSVKQKDWLPEGFYEVNLTAHRSLGPNPVQKWRKMVARGQRSGAFEGWVVLLILDNPVQTGIFTRILKAGRAEVHTEALGSITFTHVLAKYVTSDMKRLGETCLTFSGLAYHLFGMACSELSLLIGPLIEASPVENPSIHPTETQGGQVPVMEDDTVALPKRVFDKVPERKVEMVDLTELEDDEFSDMDDVIELTDDPEEDNEDKFSSLEIKLQDYISEIEVIKNRKEMSLFPEFIGYCGVSPSSQRPLVHFESVQTLLENEFYFEALDEVRVSLQPAVQPPLEQMHMLMKHALQGEASPYFLSKFWKVLHEILWNNCPWASSSNAEYFCSVLQCPQCKKGLWPLLSSSYRVCMSSTNMCHVLPRPYLDQQLQFQCDLQDFVLRLFQLELHALSSCNRKAGISHSVLGKVFFGIWERTTLISKPVQKLVELLVEASVWADTKRQALQSCLGQKLVLRLQQMLGVVVDFWCQYNSIHNRSLVEKSLQDFGDHIAILCQDLPHEVLSELIPSMQCSRLRLLTVDALFKNICRRNAVTIGPEPLSLQKIVSSYLKALSILCVQQPVITTQSEYTPSHCISRVVNSDPAKQNIPRRIDRVNAAGETLLHRACKRNQVDKLLNILSLPETDVNVKDHAGWTPLHEACNHGSNACVRALLQHKQAIDLTSQVDGVSPLHDALLNGHMHIAQMLLEHTGSALLQLRDNSGLTPLDLVSSVTKREELLHWAEAGDAAQHTQLSSDIQDLAFVECCSSLLGSLLLNYQLERDVPSNPALLSLPHGLAQELFSHGAKEVTKGWGDCRAVRMAYDLDALMRMGRYMPLVSPALKQCLGPHTQLLIQLLEDLEAQGKLLCGTNRQLEGPGECSTEQHLSV</sequence>
<feature type="repeat" description="ANK" evidence="9">
    <location>
        <begin position="731"/>
        <end position="754"/>
    </location>
</feature>
<keyword evidence="3" id="KW-0963">Cytoplasm</keyword>
<gene>
    <name evidence="11" type="primary">SLF1</name>
</gene>
<dbReference type="GO" id="GO:0035861">
    <property type="term" value="C:site of double-strand break"/>
    <property type="evidence" value="ECO:0007669"/>
    <property type="project" value="TreeGrafter"/>
</dbReference>
<dbReference type="InterPro" id="IPR036420">
    <property type="entry name" value="BRCT_dom_sf"/>
</dbReference>
<evidence type="ECO:0000256" key="2">
    <source>
        <dbReference type="ARBA" id="ARBA00004300"/>
    </source>
</evidence>
<dbReference type="InterPro" id="IPR057595">
    <property type="entry name" value="TopB1_SLF1_BRCT"/>
</dbReference>
<keyword evidence="5" id="KW-0227">DNA damage</keyword>
<dbReference type="GeneTree" id="ENSGT00940000158953"/>
<organism evidence="11 12">
    <name type="scientific">Denticeps clupeoides</name>
    <name type="common">denticle herring</name>
    <dbReference type="NCBI Taxonomy" id="299321"/>
    <lineage>
        <taxon>Eukaryota</taxon>
        <taxon>Metazoa</taxon>
        <taxon>Chordata</taxon>
        <taxon>Craniata</taxon>
        <taxon>Vertebrata</taxon>
        <taxon>Euteleostomi</taxon>
        <taxon>Actinopterygii</taxon>
        <taxon>Neopterygii</taxon>
        <taxon>Teleostei</taxon>
        <taxon>Clupei</taxon>
        <taxon>Clupeiformes</taxon>
        <taxon>Denticipitoidei</taxon>
        <taxon>Denticipitidae</taxon>
        <taxon>Denticeps</taxon>
    </lineage>
</organism>
<evidence type="ECO:0000256" key="9">
    <source>
        <dbReference type="PROSITE-ProRule" id="PRU00023"/>
    </source>
</evidence>
<evidence type="ECO:0000256" key="6">
    <source>
        <dbReference type="ARBA" id="ARBA00023204"/>
    </source>
</evidence>
<feature type="repeat" description="ANK" evidence="9">
    <location>
        <begin position="697"/>
        <end position="729"/>
    </location>
</feature>
<dbReference type="SMART" id="SM00248">
    <property type="entry name" value="ANK"/>
    <property type="match status" value="3"/>
</dbReference>
<dbReference type="PANTHER" id="PTHR46677">
    <property type="entry name" value="SMC5-SMC6 COMPLEX LOCALIZATION FACTOR PROTEIN 1"/>
    <property type="match status" value="1"/>
</dbReference>